<feature type="region of interest" description="Disordered" evidence="1">
    <location>
        <begin position="1"/>
        <end position="192"/>
    </location>
</feature>
<keyword evidence="3" id="KW-1185">Reference proteome</keyword>
<gene>
    <name evidence="2" type="ORF">HPB52_008484</name>
</gene>
<feature type="compositionally biased region" description="Basic and acidic residues" evidence="1">
    <location>
        <begin position="138"/>
        <end position="150"/>
    </location>
</feature>
<evidence type="ECO:0000256" key="1">
    <source>
        <dbReference type="SAM" id="MobiDB-lite"/>
    </source>
</evidence>
<evidence type="ECO:0000313" key="3">
    <source>
        <dbReference type="Proteomes" id="UP000821837"/>
    </source>
</evidence>
<sequence length="257" mass="28216">MEDDGDADIYSGLGEYCSESTSDTTESHLASAAELDLLDSSVLPKQPSPLKSERRSQGSARSAVERDSATGTYFDFARSSFVSDDSKDTRSAVPAEFKSSDISVPPGQPNPAQKDHLTKTVARPRTPTSLEMTALSGKRSEEVRHREHLGMKRRRSPCEPSRNKRVPGNSATVDKPLRHNSPGCGSPVERRRYYSPREFGSLPAKRPPRIEMCIAGCESAILPCLDGIIEQIGVHRLHLGLGGHPKDSHRLIEDQRD</sequence>
<dbReference type="EMBL" id="JABSTV010001252">
    <property type="protein sequence ID" value="KAH7947218.1"/>
    <property type="molecule type" value="Genomic_DNA"/>
</dbReference>
<dbReference type="Proteomes" id="UP000821837">
    <property type="component" value="Chromosome 6"/>
</dbReference>
<name>A0A9D4STP2_RHISA</name>
<reference evidence="2" key="1">
    <citation type="journal article" date="2020" name="Cell">
        <title>Large-Scale Comparative Analyses of Tick Genomes Elucidate Their Genetic Diversity and Vector Capacities.</title>
        <authorList>
            <consortium name="Tick Genome and Microbiome Consortium (TIGMIC)"/>
            <person name="Jia N."/>
            <person name="Wang J."/>
            <person name="Shi W."/>
            <person name="Du L."/>
            <person name="Sun Y."/>
            <person name="Zhan W."/>
            <person name="Jiang J.F."/>
            <person name="Wang Q."/>
            <person name="Zhang B."/>
            <person name="Ji P."/>
            <person name="Bell-Sakyi L."/>
            <person name="Cui X.M."/>
            <person name="Yuan T.T."/>
            <person name="Jiang B.G."/>
            <person name="Yang W.F."/>
            <person name="Lam T.T."/>
            <person name="Chang Q.C."/>
            <person name="Ding S.J."/>
            <person name="Wang X.J."/>
            <person name="Zhu J.G."/>
            <person name="Ruan X.D."/>
            <person name="Zhao L."/>
            <person name="Wei J.T."/>
            <person name="Ye R.Z."/>
            <person name="Que T.C."/>
            <person name="Du C.H."/>
            <person name="Zhou Y.H."/>
            <person name="Cheng J.X."/>
            <person name="Dai P.F."/>
            <person name="Guo W.B."/>
            <person name="Han X.H."/>
            <person name="Huang E.J."/>
            <person name="Li L.F."/>
            <person name="Wei W."/>
            <person name="Gao Y.C."/>
            <person name="Liu J.Z."/>
            <person name="Shao H.Z."/>
            <person name="Wang X."/>
            <person name="Wang C.C."/>
            <person name="Yang T.C."/>
            <person name="Huo Q.B."/>
            <person name="Li W."/>
            <person name="Chen H.Y."/>
            <person name="Chen S.E."/>
            <person name="Zhou L.G."/>
            <person name="Ni X.B."/>
            <person name="Tian J.H."/>
            <person name="Sheng Y."/>
            <person name="Liu T."/>
            <person name="Pan Y.S."/>
            <person name="Xia L.Y."/>
            <person name="Li J."/>
            <person name="Zhao F."/>
            <person name="Cao W.C."/>
        </authorList>
    </citation>
    <scope>NUCLEOTIDE SEQUENCE</scope>
    <source>
        <strain evidence="2">Rsan-2018</strain>
    </source>
</reference>
<feature type="compositionally biased region" description="Low complexity" evidence="1">
    <location>
        <begin position="27"/>
        <end position="41"/>
    </location>
</feature>
<accession>A0A9D4STP2</accession>
<evidence type="ECO:0000313" key="2">
    <source>
        <dbReference type="EMBL" id="KAH7947218.1"/>
    </source>
</evidence>
<dbReference type="AlphaFoldDB" id="A0A9D4STP2"/>
<protein>
    <submittedName>
        <fullName evidence="2">Uncharacterized protein</fullName>
    </submittedName>
</protein>
<comment type="caution">
    <text evidence="2">The sequence shown here is derived from an EMBL/GenBank/DDBJ whole genome shotgun (WGS) entry which is preliminary data.</text>
</comment>
<dbReference type="VEuPathDB" id="VectorBase:RSAN_049093"/>
<organism evidence="2 3">
    <name type="scientific">Rhipicephalus sanguineus</name>
    <name type="common">Brown dog tick</name>
    <name type="synonym">Ixodes sanguineus</name>
    <dbReference type="NCBI Taxonomy" id="34632"/>
    <lineage>
        <taxon>Eukaryota</taxon>
        <taxon>Metazoa</taxon>
        <taxon>Ecdysozoa</taxon>
        <taxon>Arthropoda</taxon>
        <taxon>Chelicerata</taxon>
        <taxon>Arachnida</taxon>
        <taxon>Acari</taxon>
        <taxon>Parasitiformes</taxon>
        <taxon>Ixodida</taxon>
        <taxon>Ixodoidea</taxon>
        <taxon>Ixodidae</taxon>
        <taxon>Rhipicephalinae</taxon>
        <taxon>Rhipicephalus</taxon>
        <taxon>Rhipicephalus</taxon>
    </lineage>
</organism>
<proteinExistence type="predicted"/>
<reference evidence="2" key="2">
    <citation type="submission" date="2021-09" db="EMBL/GenBank/DDBJ databases">
        <authorList>
            <person name="Jia N."/>
            <person name="Wang J."/>
            <person name="Shi W."/>
            <person name="Du L."/>
            <person name="Sun Y."/>
            <person name="Zhan W."/>
            <person name="Jiang J."/>
            <person name="Wang Q."/>
            <person name="Zhang B."/>
            <person name="Ji P."/>
            <person name="Sakyi L.B."/>
            <person name="Cui X."/>
            <person name="Yuan T."/>
            <person name="Jiang B."/>
            <person name="Yang W."/>
            <person name="Lam T.T.-Y."/>
            <person name="Chang Q."/>
            <person name="Ding S."/>
            <person name="Wang X."/>
            <person name="Zhu J."/>
            <person name="Ruan X."/>
            <person name="Zhao L."/>
            <person name="Wei J."/>
            <person name="Que T."/>
            <person name="Du C."/>
            <person name="Cheng J."/>
            <person name="Dai P."/>
            <person name="Han X."/>
            <person name="Huang E."/>
            <person name="Gao Y."/>
            <person name="Liu J."/>
            <person name="Shao H."/>
            <person name="Ye R."/>
            <person name="Li L."/>
            <person name="Wei W."/>
            <person name="Wang X."/>
            <person name="Wang C."/>
            <person name="Huo Q."/>
            <person name="Li W."/>
            <person name="Guo W."/>
            <person name="Chen H."/>
            <person name="Chen S."/>
            <person name="Zhou L."/>
            <person name="Zhou L."/>
            <person name="Ni X."/>
            <person name="Tian J."/>
            <person name="Zhou Y."/>
            <person name="Sheng Y."/>
            <person name="Liu T."/>
            <person name="Pan Y."/>
            <person name="Xia L."/>
            <person name="Li J."/>
            <person name="Zhao F."/>
            <person name="Cao W."/>
        </authorList>
    </citation>
    <scope>NUCLEOTIDE SEQUENCE</scope>
    <source>
        <strain evidence="2">Rsan-2018</strain>
        <tissue evidence="2">Larvae</tissue>
    </source>
</reference>